<comment type="caution">
    <text evidence="4">The sequence shown here is derived from an EMBL/GenBank/DDBJ whole genome shotgun (WGS) entry which is preliminary data.</text>
</comment>
<accession>A0AA39QQU6</accession>
<evidence type="ECO:0000256" key="3">
    <source>
        <dbReference type="SAM" id="SignalP"/>
    </source>
</evidence>
<dbReference type="Proteomes" id="UP001175228">
    <property type="component" value="Unassembled WGS sequence"/>
</dbReference>
<feature type="signal peptide" evidence="3">
    <location>
        <begin position="1"/>
        <end position="17"/>
    </location>
</feature>
<reference evidence="4" key="1">
    <citation type="submission" date="2023-06" db="EMBL/GenBank/DDBJ databases">
        <authorList>
            <consortium name="Lawrence Berkeley National Laboratory"/>
            <person name="Ahrendt S."/>
            <person name="Sahu N."/>
            <person name="Indic B."/>
            <person name="Wong-Bajracharya J."/>
            <person name="Merenyi Z."/>
            <person name="Ke H.-M."/>
            <person name="Monk M."/>
            <person name="Kocsube S."/>
            <person name="Drula E."/>
            <person name="Lipzen A."/>
            <person name="Balint B."/>
            <person name="Henrissat B."/>
            <person name="Andreopoulos B."/>
            <person name="Martin F.M."/>
            <person name="Harder C.B."/>
            <person name="Rigling D."/>
            <person name="Ford K.L."/>
            <person name="Foster G.D."/>
            <person name="Pangilinan J."/>
            <person name="Papanicolaou A."/>
            <person name="Barry K."/>
            <person name="LaButti K."/>
            <person name="Viragh M."/>
            <person name="Koriabine M."/>
            <person name="Yan M."/>
            <person name="Riley R."/>
            <person name="Champramary S."/>
            <person name="Plett K.L."/>
            <person name="Tsai I.J."/>
            <person name="Slot J."/>
            <person name="Sipos G."/>
            <person name="Plett J."/>
            <person name="Nagy L.G."/>
            <person name="Grigoriev I.V."/>
        </authorList>
    </citation>
    <scope>NUCLEOTIDE SEQUENCE</scope>
    <source>
        <strain evidence="4">HWK02</strain>
    </source>
</reference>
<feature type="compositionally biased region" description="Polar residues" evidence="1">
    <location>
        <begin position="335"/>
        <end position="352"/>
    </location>
</feature>
<keyword evidence="2" id="KW-1133">Transmembrane helix</keyword>
<name>A0AA39QQU6_9AGAR</name>
<gene>
    <name evidence="4" type="ORF">EDD18DRAFT_1343142</name>
</gene>
<evidence type="ECO:0000313" key="4">
    <source>
        <dbReference type="EMBL" id="KAK0506746.1"/>
    </source>
</evidence>
<evidence type="ECO:0000256" key="2">
    <source>
        <dbReference type="SAM" id="Phobius"/>
    </source>
</evidence>
<dbReference type="EMBL" id="JAUEPU010000001">
    <property type="protein sequence ID" value="KAK0506746.1"/>
    <property type="molecule type" value="Genomic_DNA"/>
</dbReference>
<evidence type="ECO:0008006" key="6">
    <source>
        <dbReference type="Google" id="ProtNLM"/>
    </source>
</evidence>
<keyword evidence="2" id="KW-0472">Membrane</keyword>
<organism evidence="4 5">
    <name type="scientific">Armillaria luteobubalina</name>
    <dbReference type="NCBI Taxonomy" id="153913"/>
    <lineage>
        <taxon>Eukaryota</taxon>
        <taxon>Fungi</taxon>
        <taxon>Dikarya</taxon>
        <taxon>Basidiomycota</taxon>
        <taxon>Agaricomycotina</taxon>
        <taxon>Agaricomycetes</taxon>
        <taxon>Agaricomycetidae</taxon>
        <taxon>Agaricales</taxon>
        <taxon>Marasmiineae</taxon>
        <taxon>Physalacriaceae</taxon>
        <taxon>Armillaria</taxon>
    </lineage>
</organism>
<protein>
    <recommendedName>
        <fullName evidence="6">Mid2 domain-containing protein</fullName>
    </recommendedName>
</protein>
<proteinExistence type="predicted"/>
<feature type="chain" id="PRO_5041298357" description="Mid2 domain-containing protein" evidence="3">
    <location>
        <begin position="18"/>
        <end position="352"/>
    </location>
</feature>
<keyword evidence="2" id="KW-0812">Transmembrane</keyword>
<keyword evidence="3" id="KW-0732">Signal</keyword>
<keyword evidence="5" id="KW-1185">Reference proteome</keyword>
<evidence type="ECO:0000313" key="5">
    <source>
        <dbReference type="Proteomes" id="UP001175228"/>
    </source>
</evidence>
<evidence type="ECO:0000256" key="1">
    <source>
        <dbReference type="SAM" id="MobiDB-lite"/>
    </source>
</evidence>
<feature type="transmembrane region" description="Helical" evidence="2">
    <location>
        <begin position="135"/>
        <end position="157"/>
    </location>
</feature>
<feature type="region of interest" description="Disordered" evidence="1">
    <location>
        <begin position="322"/>
        <end position="352"/>
    </location>
</feature>
<dbReference type="AlphaFoldDB" id="A0AA39QQU6"/>
<sequence>MYGLLVLILSIPIGSFGLNITTSVPKNVQTGDSVSVSLTFSTGDPSDFYLNMYCTNNGKTDDSVSDVANFTSDTTEDISIVSLGNCIIRALLHSEPDADSDTPIAESEPFDLRASSSESQSSSTGSASTDQIVEMINLALGATSFLGVLGIILYLFLQRTRTKPETRLNTKAPPNPDSHSPVIIVTPDQRLTFTSPKTLASDQEVRHLSLISRKTPDVPTAVRSLSLETSDPSLYSTTTTNENLTILSFPLPPAATQSELHEFVTRLRREASSRSPKVGAEESQGAGDVRLRRQIYGMRSEIAYLRAELDLAWALGFGSQAAPSIDGGSRRSEESGTLSVHSSAPQVSSNVA</sequence>